<feature type="compositionally biased region" description="Basic and acidic residues" evidence="5">
    <location>
        <begin position="205"/>
        <end position="239"/>
    </location>
</feature>
<evidence type="ECO:0000313" key="7">
    <source>
        <dbReference type="Proteomes" id="UP000030669"/>
    </source>
</evidence>
<feature type="compositionally biased region" description="Basic residues" evidence="5">
    <location>
        <begin position="471"/>
        <end position="481"/>
    </location>
</feature>
<keyword evidence="7" id="KW-1185">Reference proteome</keyword>
<comment type="subcellular location">
    <subcellularLocation>
        <location evidence="1">Nucleus</location>
    </subcellularLocation>
</comment>
<feature type="region of interest" description="Disordered" evidence="5">
    <location>
        <begin position="167"/>
        <end position="383"/>
    </location>
</feature>
<evidence type="ECO:0000256" key="1">
    <source>
        <dbReference type="ARBA" id="ARBA00004123"/>
    </source>
</evidence>
<feature type="compositionally biased region" description="Basic and acidic residues" evidence="5">
    <location>
        <begin position="522"/>
        <end position="534"/>
    </location>
</feature>
<dbReference type="KEGG" id="gtr:GLOTRDRAFT_131815"/>
<dbReference type="HOGENOM" id="CLU_023879_0_0_1"/>
<sequence length="578" mass="62430">MSTQAANDYLTKKLTITKGIVTFRSLSRDLKIHVSSAKTELASFHAASRESGRPVHATYIITGEVSRQPLNSEDDGEMEADDEDQGFEDGAMKQMKVLLVGEGDVEKSKSQFSRILSMHVYSLSPARPQDAALICEPTESVRQADAKNGPEVAAALGRIVGADVQMRATGKKGKQPAASSSIKKASAPATPVVSKLVEPKSAGAKTDKDKDKACPTKDEVELSTSDVKEEVAPEPEKKKDKSKGKSMADWMKSQPKETKKQEKKAEPKDTKPITHKTETATKPELKAKSEDEKSITKDEHKAPPKRGIKRKSAVGTTNSDFEEKSPSQAGSLPVSRPPTESAGKVKVKKGVLLSDDEDDTPRLSKSKGKGKAKASVAEMDSEAEKSLKAMMDIDDGLSASALNPTMIANVGTSYDIEQVIKASRSAPEESAQDEDVDMAEAAEEEMKAPEPTKSKPRKKKEKKEVPVGRNGLKKKRVVKSRMKIDEKGYMVTEDYSSYESVDEEEPETPPPKSKGKSKSKARVTEDAEETEGKTKPKASARASEGGPKPANNGRPSASSRKASGQQGLANFFQSKAKK</sequence>
<dbReference type="GO" id="GO:0003887">
    <property type="term" value="F:DNA-directed DNA polymerase activity"/>
    <property type="evidence" value="ECO:0007669"/>
    <property type="project" value="TreeGrafter"/>
</dbReference>
<evidence type="ECO:0000256" key="3">
    <source>
        <dbReference type="ARBA" id="ARBA00022705"/>
    </source>
</evidence>
<dbReference type="EMBL" id="KB469307">
    <property type="protein sequence ID" value="EPQ52583.1"/>
    <property type="molecule type" value="Genomic_DNA"/>
</dbReference>
<feature type="compositionally biased region" description="Basic and acidic residues" evidence="5">
    <location>
        <begin position="254"/>
        <end position="302"/>
    </location>
</feature>
<evidence type="ECO:0000256" key="4">
    <source>
        <dbReference type="ARBA" id="ARBA00023242"/>
    </source>
</evidence>
<feature type="compositionally biased region" description="Basic residues" evidence="5">
    <location>
        <begin position="303"/>
        <end position="312"/>
    </location>
</feature>
<evidence type="ECO:0000256" key="5">
    <source>
        <dbReference type="SAM" id="MobiDB-lite"/>
    </source>
</evidence>
<dbReference type="GO" id="GO:0006271">
    <property type="term" value="P:DNA strand elongation involved in DNA replication"/>
    <property type="evidence" value="ECO:0007669"/>
    <property type="project" value="TreeGrafter"/>
</dbReference>
<feature type="region of interest" description="Disordered" evidence="5">
    <location>
        <begin position="422"/>
        <end position="578"/>
    </location>
</feature>
<dbReference type="GO" id="GO:1904161">
    <property type="term" value="P:DNA synthesis involved in UV-damage excision repair"/>
    <property type="evidence" value="ECO:0007669"/>
    <property type="project" value="TreeGrafter"/>
</dbReference>
<dbReference type="STRING" id="670483.S7PYQ4"/>
<dbReference type="eggNOG" id="ENOG502QPSW">
    <property type="taxonomic scope" value="Eukaryota"/>
</dbReference>
<dbReference type="Proteomes" id="UP000030669">
    <property type="component" value="Unassembled WGS sequence"/>
</dbReference>
<dbReference type="Pfam" id="PF09507">
    <property type="entry name" value="CDC27"/>
    <property type="match status" value="1"/>
</dbReference>
<dbReference type="GO" id="GO:0006297">
    <property type="term" value="P:nucleotide-excision repair, DNA gap filling"/>
    <property type="evidence" value="ECO:0007669"/>
    <property type="project" value="TreeGrafter"/>
</dbReference>
<organism evidence="6 7">
    <name type="scientific">Gloeophyllum trabeum (strain ATCC 11539 / FP-39264 / Madison 617)</name>
    <name type="common">Brown rot fungus</name>
    <dbReference type="NCBI Taxonomy" id="670483"/>
    <lineage>
        <taxon>Eukaryota</taxon>
        <taxon>Fungi</taxon>
        <taxon>Dikarya</taxon>
        <taxon>Basidiomycota</taxon>
        <taxon>Agaricomycotina</taxon>
        <taxon>Agaricomycetes</taxon>
        <taxon>Gloeophyllales</taxon>
        <taxon>Gloeophyllaceae</taxon>
        <taxon>Gloeophyllum</taxon>
    </lineage>
</organism>
<dbReference type="AlphaFoldDB" id="S7PYQ4"/>
<gene>
    <name evidence="6" type="ORF">GLOTRDRAFT_131815</name>
</gene>
<proteinExistence type="predicted"/>
<dbReference type="RefSeq" id="XP_007868880.1">
    <property type="nucleotide sequence ID" value="XM_007870689.1"/>
</dbReference>
<dbReference type="InterPro" id="IPR041913">
    <property type="entry name" value="POLD3_sf"/>
</dbReference>
<keyword evidence="3" id="KW-0235">DNA replication</keyword>
<evidence type="ECO:0000256" key="2">
    <source>
        <dbReference type="ARBA" id="ARBA00017589"/>
    </source>
</evidence>
<feature type="compositionally biased region" description="Basic and acidic residues" evidence="5">
    <location>
        <begin position="444"/>
        <end position="453"/>
    </location>
</feature>
<protein>
    <recommendedName>
        <fullName evidence="2">DNA polymerase delta subunit 3</fullName>
    </recommendedName>
</protein>
<feature type="compositionally biased region" description="Low complexity" evidence="5">
    <location>
        <begin position="176"/>
        <end position="189"/>
    </location>
</feature>
<dbReference type="GO" id="GO:0043625">
    <property type="term" value="C:delta DNA polymerase complex"/>
    <property type="evidence" value="ECO:0007669"/>
    <property type="project" value="InterPro"/>
</dbReference>
<dbReference type="PANTHER" id="PTHR17598:SF13">
    <property type="entry name" value="DNA POLYMERASE DELTA SUBUNIT 3"/>
    <property type="match status" value="1"/>
</dbReference>
<name>S7PYQ4_GLOTA</name>
<reference evidence="6 7" key="1">
    <citation type="journal article" date="2012" name="Science">
        <title>The Paleozoic origin of enzymatic lignin decomposition reconstructed from 31 fungal genomes.</title>
        <authorList>
            <person name="Floudas D."/>
            <person name="Binder M."/>
            <person name="Riley R."/>
            <person name="Barry K."/>
            <person name="Blanchette R.A."/>
            <person name="Henrissat B."/>
            <person name="Martinez A.T."/>
            <person name="Otillar R."/>
            <person name="Spatafora J.W."/>
            <person name="Yadav J.S."/>
            <person name="Aerts A."/>
            <person name="Benoit I."/>
            <person name="Boyd A."/>
            <person name="Carlson A."/>
            <person name="Copeland A."/>
            <person name="Coutinho P.M."/>
            <person name="de Vries R.P."/>
            <person name="Ferreira P."/>
            <person name="Findley K."/>
            <person name="Foster B."/>
            <person name="Gaskell J."/>
            <person name="Glotzer D."/>
            <person name="Gorecki P."/>
            <person name="Heitman J."/>
            <person name="Hesse C."/>
            <person name="Hori C."/>
            <person name="Igarashi K."/>
            <person name="Jurgens J.A."/>
            <person name="Kallen N."/>
            <person name="Kersten P."/>
            <person name="Kohler A."/>
            <person name="Kuees U."/>
            <person name="Kumar T.K.A."/>
            <person name="Kuo A."/>
            <person name="LaButti K."/>
            <person name="Larrondo L.F."/>
            <person name="Lindquist E."/>
            <person name="Ling A."/>
            <person name="Lombard V."/>
            <person name="Lucas S."/>
            <person name="Lundell T."/>
            <person name="Martin R."/>
            <person name="McLaughlin D.J."/>
            <person name="Morgenstern I."/>
            <person name="Morin E."/>
            <person name="Murat C."/>
            <person name="Nagy L.G."/>
            <person name="Nolan M."/>
            <person name="Ohm R.A."/>
            <person name="Patyshakuliyeva A."/>
            <person name="Rokas A."/>
            <person name="Ruiz-Duenas F.J."/>
            <person name="Sabat G."/>
            <person name="Salamov A."/>
            <person name="Samejima M."/>
            <person name="Schmutz J."/>
            <person name="Slot J.C."/>
            <person name="St John F."/>
            <person name="Stenlid J."/>
            <person name="Sun H."/>
            <person name="Sun S."/>
            <person name="Syed K."/>
            <person name="Tsang A."/>
            <person name="Wiebenga A."/>
            <person name="Young D."/>
            <person name="Pisabarro A."/>
            <person name="Eastwood D.C."/>
            <person name="Martin F."/>
            <person name="Cullen D."/>
            <person name="Grigoriev I.V."/>
            <person name="Hibbett D.S."/>
        </authorList>
    </citation>
    <scope>NUCLEOTIDE SEQUENCE [LARGE SCALE GENOMIC DNA]</scope>
    <source>
        <strain evidence="6 7">ATCC 11539</strain>
    </source>
</reference>
<dbReference type="OrthoDB" id="514823at2759"/>
<feature type="compositionally biased region" description="Acidic residues" evidence="5">
    <location>
        <begin position="430"/>
        <end position="443"/>
    </location>
</feature>
<dbReference type="PANTHER" id="PTHR17598">
    <property type="entry name" value="DNA POLYMERASE DELTA SUBUNIT 3"/>
    <property type="match status" value="1"/>
</dbReference>
<dbReference type="InterPro" id="IPR019038">
    <property type="entry name" value="POLD3"/>
</dbReference>
<keyword evidence="4" id="KW-0539">Nucleus</keyword>
<evidence type="ECO:0000313" key="6">
    <source>
        <dbReference type="EMBL" id="EPQ52583.1"/>
    </source>
</evidence>
<dbReference type="OMA" id="RAMMDID"/>
<dbReference type="GeneID" id="19302387"/>
<dbReference type="Gene3D" id="3.90.1030.20">
    <property type="entry name" value="DNA polymerase delta, p66 (Cdc27) subunit, wHTH domain"/>
    <property type="match status" value="1"/>
</dbReference>
<feature type="compositionally biased region" description="Polar residues" evidence="5">
    <location>
        <begin position="553"/>
        <end position="578"/>
    </location>
</feature>
<accession>S7PYQ4</accession>